<feature type="transmembrane region" description="Helical" evidence="5">
    <location>
        <begin position="158"/>
        <end position="177"/>
    </location>
</feature>
<feature type="transmembrane region" description="Helical" evidence="5">
    <location>
        <begin position="117"/>
        <end position="138"/>
    </location>
</feature>
<keyword evidence="2 5" id="KW-0812">Transmembrane</keyword>
<feature type="transmembrane region" description="Helical" evidence="5">
    <location>
        <begin position="364"/>
        <end position="381"/>
    </location>
</feature>
<dbReference type="PANTHER" id="PTHR37422:SF13">
    <property type="entry name" value="LIPOPOLYSACCHARIDE BIOSYNTHESIS PROTEIN PA4999-RELATED"/>
    <property type="match status" value="1"/>
</dbReference>
<keyword evidence="4 5" id="KW-0472">Membrane</keyword>
<dbReference type="PANTHER" id="PTHR37422">
    <property type="entry name" value="TEICHURONIC ACID BIOSYNTHESIS PROTEIN TUAE"/>
    <property type="match status" value="1"/>
</dbReference>
<evidence type="ECO:0000256" key="1">
    <source>
        <dbReference type="ARBA" id="ARBA00004141"/>
    </source>
</evidence>
<protein>
    <recommendedName>
        <fullName evidence="6">O-antigen ligase-related domain-containing protein</fullName>
    </recommendedName>
</protein>
<sequence length="413" mass="48838">MRFITSLQSKINYEKTYYYSFIIFAFTLPLSRAMISFYEIFFVLFWLFEGKFQEKFQFIKHSKPLNAILLFLVFQFFTFAYSQDKYEALAIMQDYLYWLLIFVFASKIQKTHIRSIVSAFLYGMFVSEVLAYIIFFDIYPFHGRPPSYPSPFMMHIDYSVYLAFTSILLLNRLFSSIYSYRDKLLLFLFFLTVTINLFISTGRTGQLAYLVALFVLMIIKYRVSLKSLIIFSLLSFSIFFGAYKALPIFQERVDFAKSDIIKLKQQDFNTSWGLRAAFWIITYKSMQDNFFLGVGIGDHKIEAKRVMLENLNLNFDKNTIEHCSTTHYHNQYLMVLVQSGIIGLMLMLYLLYQIYKIKIEEDELRNIKILFLTIFLVAFIAEPLWMKQFTAALFVLFVGIFIAVDKNQTTIKT</sequence>
<dbReference type="RefSeq" id="WP_207562608.1">
    <property type="nucleotide sequence ID" value="NZ_CP046072.1"/>
</dbReference>
<evidence type="ECO:0000313" key="7">
    <source>
        <dbReference type="EMBL" id="QSZ41330.1"/>
    </source>
</evidence>
<evidence type="ECO:0000259" key="6">
    <source>
        <dbReference type="Pfam" id="PF04932"/>
    </source>
</evidence>
<keyword evidence="8" id="KW-1185">Reference proteome</keyword>
<feature type="transmembrane region" description="Helical" evidence="5">
    <location>
        <begin position="228"/>
        <end position="246"/>
    </location>
</feature>
<proteinExistence type="predicted"/>
<dbReference type="GO" id="GO:0016020">
    <property type="term" value="C:membrane"/>
    <property type="evidence" value="ECO:0007669"/>
    <property type="project" value="UniProtKB-SubCell"/>
</dbReference>
<dbReference type="KEGG" id="saqt:GJV85_04155"/>
<dbReference type="Proteomes" id="UP000671852">
    <property type="component" value="Chromosome"/>
</dbReference>
<dbReference type="AlphaFoldDB" id="A0A975GC76"/>
<feature type="transmembrane region" description="Helical" evidence="5">
    <location>
        <begin position="184"/>
        <end position="201"/>
    </location>
</feature>
<evidence type="ECO:0000256" key="5">
    <source>
        <dbReference type="SAM" id="Phobius"/>
    </source>
</evidence>
<feature type="transmembrane region" description="Helical" evidence="5">
    <location>
        <begin position="387"/>
        <end position="404"/>
    </location>
</feature>
<organism evidence="7 8">
    <name type="scientific">Sulfurimonas aquatica</name>
    <dbReference type="NCBI Taxonomy" id="2672570"/>
    <lineage>
        <taxon>Bacteria</taxon>
        <taxon>Pseudomonadati</taxon>
        <taxon>Campylobacterota</taxon>
        <taxon>Epsilonproteobacteria</taxon>
        <taxon>Campylobacterales</taxon>
        <taxon>Sulfurimonadaceae</taxon>
        <taxon>Sulfurimonas</taxon>
    </lineage>
</organism>
<dbReference type="EMBL" id="CP046072">
    <property type="protein sequence ID" value="QSZ41330.1"/>
    <property type="molecule type" value="Genomic_DNA"/>
</dbReference>
<feature type="transmembrane region" description="Helical" evidence="5">
    <location>
        <begin position="65"/>
        <end position="82"/>
    </location>
</feature>
<feature type="transmembrane region" description="Helical" evidence="5">
    <location>
        <begin position="332"/>
        <end position="352"/>
    </location>
</feature>
<dbReference type="Pfam" id="PF04932">
    <property type="entry name" value="Wzy_C"/>
    <property type="match status" value="1"/>
</dbReference>
<evidence type="ECO:0000256" key="3">
    <source>
        <dbReference type="ARBA" id="ARBA00022989"/>
    </source>
</evidence>
<accession>A0A975GC76</accession>
<feature type="transmembrane region" description="Helical" evidence="5">
    <location>
        <begin position="207"/>
        <end position="223"/>
    </location>
</feature>
<keyword evidence="3 5" id="KW-1133">Transmembrane helix</keyword>
<reference evidence="7" key="1">
    <citation type="submission" date="2019-11" db="EMBL/GenBank/DDBJ databases">
        <authorList>
            <person name="Kojima H."/>
        </authorList>
    </citation>
    <scope>NUCLEOTIDE SEQUENCE</scope>
    <source>
        <strain evidence="7">H1576</strain>
    </source>
</reference>
<feature type="transmembrane region" description="Helical" evidence="5">
    <location>
        <begin position="17"/>
        <end position="45"/>
    </location>
</feature>
<evidence type="ECO:0000313" key="8">
    <source>
        <dbReference type="Proteomes" id="UP000671852"/>
    </source>
</evidence>
<evidence type="ECO:0000256" key="2">
    <source>
        <dbReference type="ARBA" id="ARBA00022692"/>
    </source>
</evidence>
<evidence type="ECO:0000256" key="4">
    <source>
        <dbReference type="ARBA" id="ARBA00023136"/>
    </source>
</evidence>
<feature type="domain" description="O-antigen ligase-related" evidence="6">
    <location>
        <begin position="189"/>
        <end position="347"/>
    </location>
</feature>
<reference evidence="7" key="2">
    <citation type="submission" date="2021-04" db="EMBL/GenBank/DDBJ databases">
        <title>Isolation and characterization of a novel species of the genus Sulfurimonas.</title>
        <authorList>
            <person name="Fukui M."/>
        </authorList>
    </citation>
    <scope>NUCLEOTIDE SEQUENCE</scope>
    <source>
        <strain evidence="7">H1576</strain>
    </source>
</reference>
<dbReference type="InterPro" id="IPR007016">
    <property type="entry name" value="O-antigen_ligase-rel_domated"/>
</dbReference>
<dbReference type="InterPro" id="IPR051533">
    <property type="entry name" value="WaaL-like"/>
</dbReference>
<gene>
    <name evidence="7" type="ORF">GJV85_04155</name>
</gene>
<comment type="subcellular location">
    <subcellularLocation>
        <location evidence="1">Membrane</location>
        <topology evidence="1">Multi-pass membrane protein</topology>
    </subcellularLocation>
</comment>
<name>A0A975GC76_9BACT</name>